<evidence type="ECO:0008006" key="4">
    <source>
        <dbReference type="Google" id="ProtNLM"/>
    </source>
</evidence>
<keyword evidence="3" id="KW-1185">Reference proteome</keyword>
<dbReference type="EMBL" id="JACDXX010000001">
    <property type="protein sequence ID" value="MCB5408723.1"/>
    <property type="molecule type" value="Genomic_DNA"/>
</dbReference>
<keyword evidence="1" id="KW-0812">Transmembrane</keyword>
<gene>
    <name evidence="2" type="ORF">H0485_01705</name>
</gene>
<protein>
    <recommendedName>
        <fullName evidence="4">Flp pilus-assembly TadG-like N-terminal domain-containing protein</fullName>
    </recommendedName>
</protein>
<evidence type="ECO:0000313" key="3">
    <source>
        <dbReference type="Proteomes" id="UP001198571"/>
    </source>
</evidence>
<organism evidence="2 3">
    <name type="scientific">Pseudogemmobacter faecipullorum</name>
    <dbReference type="NCBI Taxonomy" id="2755041"/>
    <lineage>
        <taxon>Bacteria</taxon>
        <taxon>Pseudomonadati</taxon>
        <taxon>Pseudomonadota</taxon>
        <taxon>Alphaproteobacteria</taxon>
        <taxon>Rhodobacterales</taxon>
        <taxon>Paracoccaceae</taxon>
        <taxon>Pseudogemmobacter</taxon>
    </lineage>
</organism>
<name>A0ABS8CH50_9RHOB</name>
<accession>A0ABS8CH50</accession>
<dbReference type="Proteomes" id="UP001198571">
    <property type="component" value="Unassembled WGS sequence"/>
</dbReference>
<feature type="transmembrane region" description="Helical" evidence="1">
    <location>
        <begin position="484"/>
        <end position="506"/>
    </location>
</feature>
<keyword evidence="1" id="KW-0472">Membrane</keyword>
<proteinExistence type="predicted"/>
<keyword evidence="1" id="KW-1133">Transmembrane helix</keyword>
<feature type="transmembrane region" description="Helical" evidence="1">
    <location>
        <begin position="513"/>
        <end position="538"/>
    </location>
</feature>
<sequence>MRLLQRFLSDSSGALSMLLMILFPVLLLIGGLATDISLLNAQKRYVQSQADLATISATNHLPNAAAVRTAAREVVLRNTRYGSITLQDSDIRIGRYDRDSGKFIAAGNQASPEFASAVQVTVPSRFRPILLSPVLSDENITIRRQSVGVQRAVISFSLRNRLLSINTNRSILGRVLGPLGLGLNAEVLGYMGLATTKISLNNLLGLIANTNVGLDLLNFDQLLNLQVSRLDLLNHLVRLGGLANIDIIPSAVDRGYMTLGEIVGASPTLLGLRAGDILPDIKVNVFDLLMAMAGLSAKPNERVTVALPVNLGKLANISVTLGLIRPAVIAVGYVDDVPPPKAEVSQLDANVTANVLGDGTTSLLRIALKLQAATASAVPLSLNCNASQSSDQLATFRATTSALALGLQVGLFDDRAEVNAKDIPSTPLGGGTRTVAVTLGQFQNATPVPVPNPLTISGLVRDVGTFLNTVAADLRSNVKKCEGLAVLICPLLNLFNLVLSALLQLLSAIANSLAALLAALGVDAILQGLLDLLGIGLAQADLILDSYSCEPTLAR</sequence>
<comment type="caution">
    <text evidence="2">The sequence shown here is derived from an EMBL/GenBank/DDBJ whole genome shotgun (WGS) entry which is preliminary data.</text>
</comment>
<dbReference type="RefSeq" id="WP_226933601.1">
    <property type="nucleotide sequence ID" value="NZ_JACDXX010000001.1"/>
</dbReference>
<evidence type="ECO:0000313" key="2">
    <source>
        <dbReference type="EMBL" id="MCB5408723.1"/>
    </source>
</evidence>
<reference evidence="2 3" key="1">
    <citation type="submission" date="2020-07" db="EMBL/GenBank/DDBJ databases">
        <title>Pseudogemmobacter sp. nov., isolated from poultry manure in Taiwan.</title>
        <authorList>
            <person name="Lin S.-Y."/>
            <person name="Tang Y.-S."/>
            <person name="Young C.-C."/>
        </authorList>
    </citation>
    <scope>NUCLEOTIDE SEQUENCE [LARGE SCALE GENOMIC DNA]</scope>
    <source>
        <strain evidence="2 3">CC-YST710</strain>
    </source>
</reference>
<evidence type="ECO:0000256" key="1">
    <source>
        <dbReference type="SAM" id="Phobius"/>
    </source>
</evidence>